<feature type="transmembrane region" description="Helical" evidence="1">
    <location>
        <begin position="6"/>
        <end position="25"/>
    </location>
</feature>
<feature type="transmembrane region" description="Helical" evidence="1">
    <location>
        <begin position="249"/>
        <end position="269"/>
    </location>
</feature>
<evidence type="ECO:0000313" key="3">
    <source>
        <dbReference type="Proteomes" id="UP000235723"/>
    </source>
</evidence>
<accession>A0A2N6SSE4</accession>
<comment type="caution">
    <text evidence="2">The sequence shown here is derived from an EMBL/GenBank/DDBJ whole genome shotgun (WGS) entry which is preliminary data.</text>
</comment>
<organism evidence="2 3">
    <name type="scientific">Finegoldia magna</name>
    <name type="common">Peptostreptococcus magnus</name>
    <dbReference type="NCBI Taxonomy" id="1260"/>
    <lineage>
        <taxon>Bacteria</taxon>
        <taxon>Bacillati</taxon>
        <taxon>Bacillota</taxon>
        <taxon>Tissierellia</taxon>
        <taxon>Tissierellales</taxon>
        <taxon>Peptoniphilaceae</taxon>
        <taxon>Finegoldia</taxon>
    </lineage>
</organism>
<feature type="transmembrane region" description="Helical" evidence="1">
    <location>
        <begin position="144"/>
        <end position="165"/>
    </location>
</feature>
<keyword evidence="1" id="KW-0472">Membrane</keyword>
<evidence type="ECO:0000313" key="2">
    <source>
        <dbReference type="EMBL" id="PMC59969.1"/>
    </source>
</evidence>
<reference evidence="2 3" key="1">
    <citation type="submission" date="2017-09" db="EMBL/GenBank/DDBJ databases">
        <title>Bacterial strain isolated from the female urinary microbiota.</title>
        <authorList>
            <person name="Thomas-White K."/>
            <person name="Kumar N."/>
            <person name="Forster S."/>
            <person name="Putonti C."/>
            <person name="Lawley T."/>
            <person name="Wolfe A.J."/>
        </authorList>
    </citation>
    <scope>NUCLEOTIDE SEQUENCE [LARGE SCALE GENOMIC DNA]</scope>
    <source>
        <strain evidence="2 3">UMB0115</strain>
    </source>
</reference>
<feature type="transmembrane region" description="Helical" evidence="1">
    <location>
        <begin position="32"/>
        <end position="53"/>
    </location>
</feature>
<feature type="transmembrane region" description="Helical" evidence="1">
    <location>
        <begin position="275"/>
        <end position="295"/>
    </location>
</feature>
<feature type="transmembrane region" description="Helical" evidence="1">
    <location>
        <begin position="73"/>
        <end position="92"/>
    </location>
</feature>
<feature type="transmembrane region" description="Helical" evidence="1">
    <location>
        <begin position="104"/>
        <end position="124"/>
    </location>
</feature>
<keyword evidence="1" id="KW-0812">Transmembrane</keyword>
<dbReference type="EMBL" id="PNHD01000007">
    <property type="protein sequence ID" value="PMC59969.1"/>
    <property type="molecule type" value="Genomic_DNA"/>
</dbReference>
<name>A0A2N6SSE4_FINMA</name>
<dbReference type="AlphaFoldDB" id="A0A2N6SSE4"/>
<feature type="transmembrane region" description="Helical" evidence="1">
    <location>
        <begin position="186"/>
        <end position="206"/>
    </location>
</feature>
<proteinExistence type="predicted"/>
<evidence type="ECO:0000256" key="1">
    <source>
        <dbReference type="SAM" id="Phobius"/>
    </source>
</evidence>
<dbReference type="Proteomes" id="UP000235723">
    <property type="component" value="Unassembled WGS sequence"/>
</dbReference>
<keyword evidence="1" id="KW-1133">Transmembrane helix</keyword>
<sequence>MMNWINSFEILCYFIVFILVVDILKSKNYRELGLLISGALAGFCLELLAVRFTDIYHYSNDFFVSIGFYPYQFPFFGGLMWGGISVCALRIANKFSISNVMKALLSGWLIVSMDLLLDVVAIRLNGGFWVWDGRPITLAINHHMFMSVIWINFLGYMFEVPAIIFMTLKQWDKSSGKSDFNIGKSLLIGICGVLFVAVASGISLVLDKITDEWFSCIAFLLIWIFIFIKLITILISHHKSITFKNKKDWSLFIFWFSIYVYCIAALFNLNIMSANFLYAFFTFFIMIMTLVLSLIDIENNH</sequence>
<gene>
    <name evidence="2" type="ORF">CJ208_06125</name>
</gene>
<protein>
    <submittedName>
        <fullName evidence="2">DUF422 domain-containing protein</fullName>
    </submittedName>
</protein>
<feature type="transmembrane region" description="Helical" evidence="1">
    <location>
        <begin position="212"/>
        <end position="237"/>
    </location>
</feature>